<protein>
    <submittedName>
        <fullName evidence="4">Uncharacterized protein</fullName>
    </submittedName>
</protein>
<keyword evidence="1" id="KW-1133">Transmembrane helix</keyword>
<keyword evidence="1" id="KW-0472">Membrane</keyword>
<reference evidence="4" key="2">
    <citation type="submission" date="2023-04" db="EMBL/GenBank/DDBJ databases">
        <authorList>
            <person name="Bruccoleri R.E."/>
            <person name="Oakeley E.J."/>
            <person name="Faust A.-M."/>
            <person name="Dessus-Babus S."/>
            <person name="Altorfer M."/>
            <person name="Burckhardt D."/>
            <person name="Oertli M."/>
            <person name="Naumann U."/>
            <person name="Petersen F."/>
            <person name="Wong J."/>
        </authorList>
    </citation>
    <scope>NUCLEOTIDE SEQUENCE</scope>
    <source>
        <strain evidence="4">GSM-AAB239-AS_SAM_17_03QT</strain>
        <tissue evidence="4">Leaf</tissue>
    </source>
</reference>
<evidence type="ECO:0000313" key="3">
    <source>
        <dbReference type="EMBL" id="KAJ6852927.1"/>
    </source>
</evidence>
<gene>
    <name evidence="3" type="ORF">M6B38_252220</name>
    <name evidence="4" type="ORF">M6B38_252225</name>
    <name evidence="2" type="ORF">M6B38_341610</name>
</gene>
<dbReference type="EMBL" id="JANAVB010001397">
    <property type="protein sequence ID" value="KAJ6852927.1"/>
    <property type="molecule type" value="Genomic_DNA"/>
</dbReference>
<dbReference type="EMBL" id="JANAVB010015397">
    <property type="protein sequence ID" value="KAJ6833231.1"/>
    <property type="molecule type" value="Genomic_DNA"/>
</dbReference>
<evidence type="ECO:0000256" key="1">
    <source>
        <dbReference type="SAM" id="Phobius"/>
    </source>
</evidence>
<organism evidence="4 5">
    <name type="scientific">Iris pallida</name>
    <name type="common">Sweet iris</name>
    <dbReference type="NCBI Taxonomy" id="29817"/>
    <lineage>
        <taxon>Eukaryota</taxon>
        <taxon>Viridiplantae</taxon>
        <taxon>Streptophyta</taxon>
        <taxon>Embryophyta</taxon>
        <taxon>Tracheophyta</taxon>
        <taxon>Spermatophyta</taxon>
        <taxon>Magnoliopsida</taxon>
        <taxon>Liliopsida</taxon>
        <taxon>Asparagales</taxon>
        <taxon>Iridaceae</taxon>
        <taxon>Iridoideae</taxon>
        <taxon>Irideae</taxon>
        <taxon>Iris</taxon>
    </lineage>
</organism>
<reference evidence="4" key="1">
    <citation type="journal article" date="2023" name="GigaByte">
        <title>Genome assembly of the bearded iris, Iris pallida Lam.</title>
        <authorList>
            <person name="Bruccoleri R.E."/>
            <person name="Oakeley E.J."/>
            <person name="Faust A.M.E."/>
            <person name="Altorfer M."/>
            <person name="Dessus-Babus S."/>
            <person name="Burckhardt D."/>
            <person name="Oertli M."/>
            <person name="Naumann U."/>
            <person name="Petersen F."/>
            <person name="Wong J."/>
        </authorList>
    </citation>
    <scope>NUCLEOTIDE SEQUENCE</scope>
    <source>
        <strain evidence="4">GSM-AAB239-AS_SAM_17_03QT</strain>
    </source>
</reference>
<dbReference type="AlphaFoldDB" id="A0AAX6IIN8"/>
<sequence length="50" mass="5740">MVPSCSLDDDHPTVVPLYQIITILTIVKVIFFPTFRDINPLYFLKGTSRN</sequence>
<accession>A0AAX6IIN8</accession>
<comment type="caution">
    <text evidence="4">The sequence shown here is derived from an EMBL/GenBank/DDBJ whole genome shotgun (WGS) entry which is preliminary data.</text>
</comment>
<keyword evidence="5" id="KW-1185">Reference proteome</keyword>
<evidence type="ECO:0000313" key="4">
    <source>
        <dbReference type="EMBL" id="KAJ6852928.1"/>
    </source>
</evidence>
<dbReference type="Proteomes" id="UP001140949">
    <property type="component" value="Unassembled WGS sequence"/>
</dbReference>
<evidence type="ECO:0000313" key="5">
    <source>
        <dbReference type="Proteomes" id="UP001140949"/>
    </source>
</evidence>
<evidence type="ECO:0000313" key="2">
    <source>
        <dbReference type="EMBL" id="KAJ6833231.1"/>
    </source>
</evidence>
<proteinExistence type="predicted"/>
<name>A0AAX6IIN8_IRIPA</name>
<keyword evidence="1" id="KW-0812">Transmembrane</keyword>
<dbReference type="EMBL" id="JANAVB010001397">
    <property type="protein sequence ID" value="KAJ6852928.1"/>
    <property type="molecule type" value="Genomic_DNA"/>
</dbReference>
<feature type="transmembrane region" description="Helical" evidence="1">
    <location>
        <begin position="17"/>
        <end position="35"/>
    </location>
</feature>